<comment type="catalytic activity">
    <reaction evidence="10">
        <text>2-oxo-ATP + H2O = 2-oxo-AMP + diphosphate + H(+)</text>
        <dbReference type="Rhea" id="RHEA:67392"/>
        <dbReference type="ChEBI" id="CHEBI:15377"/>
        <dbReference type="ChEBI" id="CHEBI:15378"/>
        <dbReference type="ChEBI" id="CHEBI:33019"/>
        <dbReference type="ChEBI" id="CHEBI:71395"/>
        <dbReference type="ChEBI" id="CHEBI:172878"/>
    </reaction>
    <physiologicalReaction direction="left-to-right" evidence="10">
        <dbReference type="Rhea" id="RHEA:67393"/>
    </physiologicalReaction>
</comment>
<evidence type="ECO:0000256" key="17">
    <source>
        <dbReference type="ARBA" id="ARBA00032071"/>
    </source>
</evidence>
<sequence>MSTIPANESTIEWKNWNAEIPATLMFVVQDGKILLIEKLTGIGQGKINGPGGKIDPGENALQAIVRECQEELHITPHSPVKMGELHFAMSDIPDIHCHVFMSNTFDGEPTSTREANPLWTALDAIPYDKMWEDDRHWLPQMLDGQLFNGRFEFDGEKVVWMEVCFGDSAKALWIENA</sequence>
<proteinExistence type="inferred from homology"/>
<dbReference type="EC" id="3.6.1.56" evidence="11"/>
<accession>A0A2S7TXL5</accession>
<comment type="catalytic activity">
    <reaction evidence="9">
        <text>8-oxo-dGTP + H2O = 8-oxo-dGMP + diphosphate + H(+)</text>
        <dbReference type="Rhea" id="RHEA:31575"/>
        <dbReference type="ChEBI" id="CHEBI:15377"/>
        <dbReference type="ChEBI" id="CHEBI:15378"/>
        <dbReference type="ChEBI" id="CHEBI:33019"/>
        <dbReference type="ChEBI" id="CHEBI:63224"/>
        <dbReference type="ChEBI" id="CHEBI:77896"/>
    </reaction>
    <physiologicalReaction direction="left-to-right" evidence="9">
        <dbReference type="Rhea" id="RHEA:31576"/>
    </physiologicalReaction>
</comment>
<evidence type="ECO:0000256" key="5">
    <source>
        <dbReference type="ARBA" id="ARBA00022801"/>
    </source>
</evidence>
<dbReference type="CDD" id="cd03427">
    <property type="entry name" value="NUDIX_MTH1_Nudt1"/>
    <property type="match status" value="1"/>
</dbReference>
<dbReference type="GO" id="GO:0008413">
    <property type="term" value="F:8-oxo-7,8-dihydroguanosine triphosphate pyrophosphatase activity"/>
    <property type="evidence" value="ECO:0007669"/>
    <property type="project" value="InterPro"/>
</dbReference>
<dbReference type="RefSeq" id="WP_105044747.1">
    <property type="nucleotide sequence ID" value="NZ_MQWA01000001.1"/>
</dbReference>
<evidence type="ECO:0000256" key="8">
    <source>
        <dbReference type="ARBA" id="ARBA00024459"/>
    </source>
</evidence>
<dbReference type="PROSITE" id="PS51462">
    <property type="entry name" value="NUDIX"/>
    <property type="match status" value="1"/>
</dbReference>
<feature type="domain" description="Nudix hydrolase" evidence="22">
    <location>
        <begin position="18"/>
        <end position="147"/>
    </location>
</feature>
<comment type="catalytic activity">
    <reaction evidence="20">
        <text>N(6)-methyl-dATP + H2O = N(6)-methyl-dAMP + diphosphate + H(+)</text>
        <dbReference type="Rhea" id="RHEA:67604"/>
        <dbReference type="ChEBI" id="CHEBI:15377"/>
        <dbReference type="ChEBI" id="CHEBI:15378"/>
        <dbReference type="ChEBI" id="CHEBI:33019"/>
        <dbReference type="ChEBI" id="CHEBI:169976"/>
        <dbReference type="ChEBI" id="CHEBI:172872"/>
    </reaction>
    <physiologicalReaction direction="left-to-right" evidence="20">
        <dbReference type="Rhea" id="RHEA:67605"/>
    </physiologicalReaction>
</comment>
<evidence type="ECO:0000256" key="12">
    <source>
        <dbReference type="ARBA" id="ARBA00026218"/>
    </source>
</evidence>
<comment type="catalytic activity">
    <reaction evidence="8">
        <text>2-oxo-dATP + H2O = 2-oxo-dAMP + diphosphate + H(+)</text>
        <dbReference type="Rhea" id="RHEA:31583"/>
        <dbReference type="ChEBI" id="CHEBI:15377"/>
        <dbReference type="ChEBI" id="CHEBI:15378"/>
        <dbReference type="ChEBI" id="CHEBI:33019"/>
        <dbReference type="ChEBI" id="CHEBI:63212"/>
        <dbReference type="ChEBI" id="CHEBI:77897"/>
        <dbReference type="EC" id="3.6.1.56"/>
    </reaction>
    <physiologicalReaction direction="left-to-right" evidence="8">
        <dbReference type="Rhea" id="RHEA:31584"/>
    </physiologicalReaction>
</comment>
<comment type="similarity">
    <text evidence="2">Belongs to the Nudix hydrolase family.</text>
</comment>
<dbReference type="GO" id="GO:0005737">
    <property type="term" value="C:cytoplasm"/>
    <property type="evidence" value="ECO:0007669"/>
    <property type="project" value="TreeGrafter"/>
</dbReference>
<evidence type="ECO:0000256" key="15">
    <source>
        <dbReference type="ARBA" id="ARBA00030682"/>
    </source>
</evidence>
<evidence type="ECO:0000256" key="21">
    <source>
        <dbReference type="ARBA" id="ARBA00053094"/>
    </source>
</evidence>
<dbReference type="Proteomes" id="UP000239907">
    <property type="component" value="Unassembled WGS sequence"/>
</dbReference>
<keyword evidence="24" id="KW-1185">Reference proteome</keyword>
<evidence type="ECO:0000313" key="24">
    <source>
        <dbReference type="Proteomes" id="UP000239907"/>
    </source>
</evidence>
<dbReference type="InterPro" id="IPR015797">
    <property type="entry name" value="NUDIX_hydrolase-like_dom_sf"/>
</dbReference>
<evidence type="ECO:0000256" key="13">
    <source>
        <dbReference type="ARBA" id="ARBA00029673"/>
    </source>
</evidence>
<dbReference type="Pfam" id="PF00293">
    <property type="entry name" value="NUDIX"/>
    <property type="match status" value="1"/>
</dbReference>
<comment type="cofactor">
    <cofactor evidence="1">
        <name>Mg(2+)</name>
        <dbReference type="ChEBI" id="CHEBI:18420"/>
    </cofactor>
</comment>
<dbReference type="GO" id="GO:0042262">
    <property type="term" value="P:DNA protection"/>
    <property type="evidence" value="ECO:0007669"/>
    <property type="project" value="InterPro"/>
</dbReference>
<dbReference type="OrthoDB" id="9804563at2"/>
<dbReference type="PANTHER" id="PTHR43758:SF2">
    <property type="entry name" value="OXIDIZED PURINE NUCLEOSIDE TRIPHOSPHATE HYDROLASE"/>
    <property type="match status" value="1"/>
</dbReference>
<evidence type="ECO:0000313" key="23">
    <source>
        <dbReference type="EMBL" id="PQJ27459.1"/>
    </source>
</evidence>
<protein>
    <recommendedName>
        <fullName evidence="12">Oxidized purine nucleoside triphosphate hydrolase</fullName>
        <ecNumber evidence="11">3.6.1.56</ecNumber>
    </recommendedName>
    <alternativeName>
        <fullName evidence="16">2-hydroxy-dATP diphosphatase</fullName>
    </alternativeName>
    <alternativeName>
        <fullName evidence="15">7,8-dihydro-8-oxoguanine triphosphatase</fullName>
    </alternativeName>
    <alternativeName>
        <fullName evidence="14">8-oxo-dGTPase</fullName>
    </alternativeName>
    <alternativeName>
        <fullName evidence="17">Methylated purine nucleoside triphosphate hydrolase</fullName>
    </alternativeName>
    <alternativeName>
        <fullName evidence="13">Nucleoside diphosphate-linked moiety X motif 1</fullName>
    </alternativeName>
</protein>
<comment type="caution">
    <text evidence="23">The sequence shown here is derived from an EMBL/GenBank/DDBJ whole genome shotgun (WGS) entry which is preliminary data.</text>
</comment>
<evidence type="ECO:0000256" key="3">
    <source>
        <dbReference type="ARBA" id="ARBA00011245"/>
    </source>
</evidence>
<evidence type="ECO:0000256" key="6">
    <source>
        <dbReference type="ARBA" id="ARBA00022842"/>
    </source>
</evidence>
<evidence type="ECO:0000256" key="20">
    <source>
        <dbReference type="ARBA" id="ARBA00049032"/>
    </source>
</evidence>
<evidence type="ECO:0000256" key="9">
    <source>
        <dbReference type="ARBA" id="ARBA00024486"/>
    </source>
</evidence>
<evidence type="ECO:0000256" key="4">
    <source>
        <dbReference type="ARBA" id="ARBA00022723"/>
    </source>
</evidence>
<evidence type="ECO:0000256" key="19">
    <source>
        <dbReference type="ARBA" id="ARBA00048894"/>
    </source>
</evidence>
<dbReference type="GO" id="GO:0046872">
    <property type="term" value="F:metal ion binding"/>
    <property type="evidence" value="ECO:0007669"/>
    <property type="project" value="UniProtKB-KW"/>
</dbReference>
<comment type="catalytic activity">
    <reaction evidence="7">
        <text>8-oxo-dATP + H2O = 8-oxo-dAMP + diphosphate + H(+)</text>
        <dbReference type="Rhea" id="RHEA:65396"/>
        <dbReference type="ChEBI" id="CHEBI:15377"/>
        <dbReference type="ChEBI" id="CHEBI:15378"/>
        <dbReference type="ChEBI" id="CHEBI:33019"/>
        <dbReference type="ChEBI" id="CHEBI:71361"/>
        <dbReference type="ChEBI" id="CHEBI:172871"/>
    </reaction>
    <physiologicalReaction direction="left-to-right" evidence="7">
        <dbReference type="Rhea" id="RHEA:65397"/>
    </physiologicalReaction>
</comment>
<dbReference type="SUPFAM" id="SSF55811">
    <property type="entry name" value="Nudix"/>
    <property type="match status" value="1"/>
</dbReference>
<comment type="function">
    <text evidence="21">Oxidized purine nucleoside triphosphate hydrolase which is a prominent sanitizer of the oxidized nucleotide pool. Catalyzes the hydrolysis of 2-oxo-dATP (2-hydroxy-dATP) into 2-oxo-dAMP. Also has a significant hydrolase activity toward 2-oxo-ATP, 8-oxo-dGTP and 8-oxo-dATP. Through the hydrolysis of oxidized purine nucleoside triphosphates, prevents their incorporation into DNA and the subsequent transversions A:T to C:G and G:C to T:A. Also catalyzes the hydrolysis of methylated purine nucleoside triphosphate preventing their integration into DNA. Through this antimutagenic activity protects cells from oxidative stress.</text>
</comment>
<gene>
    <name evidence="23" type="ORF">BSZ32_02405</name>
</gene>
<dbReference type="PANTHER" id="PTHR43758">
    <property type="entry name" value="7,8-DIHYDRO-8-OXOGUANINE TRIPHOSPHATASE"/>
    <property type="match status" value="1"/>
</dbReference>
<evidence type="ECO:0000256" key="14">
    <source>
        <dbReference type="ARBA" id="ARBA00030634"/>
    </source>
</evidence>
<organism evidence="23 24">
    <name type="scientific">Rubritalea profundi</name>
    <dbReference type="NCBI Taxonomy" id="1658618"/>
    <lineage>
        <taxon>Bacteria</taxon>
        <taxon>Pseudomonadati</taxon>
        <taxon>Verrucomicrobiota</taxon>
        <taxon>Verrucomicrobiia</taxon>
        <taxon>Verrucomicrobiales</taxon>
        <taxon>Rubritaleaceae</taxon>
        <taxon>Rubritalea</taxon>
    </lineage>
</organism>
<name>A0A2S7TXL5_9BACT</name>
<evidence type="ECO:0000256" key="7">
    <source>
        <dbReference type="ARBA" id="ARBA00024448"/>
    </source>
</evidence>
<dbReference type="AlphaFoldDB" id="A0A2S7TXL5"/>
<comment type="catalytic activity">
    <reaction evidence="19">
        <text>O(6)-methyl-dGTP + H2O = O(6)-methyl-dGMP + diphosphate + H(+)</text>
        <dbReference type="Rhea" id="RHEA:67600"/>
        <dbReference type="ChEBI" id="CHEBI:15377"/>
        <dbReference type="ChEBI" id="CHEBI:15378"/>
        <dbReference type="ChEBI" id="CHEBI:33019"/>
        <dbReference type="ChEBI" id="CHEBI:169974"/>
        <dbReference type="ChEBI" id="CHEBI:169975"/>
    </reaction>
    <physiologicalReaction direction="left-to-right" evidence="19">
        <dbReference type="Rhea" id="RHEA:67601"/>
    </physiologicalReaction>
</comment>
<reference evidence="23 24" key="1">
    <citation type="submission" date="2016-12" db="EMBL/GenBank/DDBJ databases">
        <title>Study of bacterial adaptation to deep sea.</title>
        <authorList>
            <person name="Song J."/>
            <person name="Yoshizawa S."/>
            <person name="Kogure K."/>
        </authorList>
    </citation>
    <scope>NUCLEOTIDE SEQUENCE [LARGE SCALE GENOMIC DNA]</scope>
    <source>
        <strain evidence="23 24">SAORIC-165</strain>
    </source>
</reference>
<dbReference type="Gene3D" id="3.90.79.10">
    <property type="entry name" value="Nucleoside Triphosphate Pyrophosphohydrolase"/>
    <property type="match status" value="1"/>
</dbReference>
<evidence type="ECO:0000259" key="22">
    <source>
        <dbReference type="PROSITE" id="PS51462"/>
    </source>
</evidence>
<evidence type="ECO:0000256" key="16">
    <source>
        <dbReference type="ARBA" id="ARBA00031927"/>
    </source>
</evidence>
<keyword evidence="4" id="KW-0479">Metal-binding</keyword>
<evidence type="ECO:0000256" key="11">
    <source>
        <dbReference type="ARBA" id="ARBA00026103"/>
    </source>
</evidence>
<comment type="catalytic activity">
    <reaction evidence="18">
        <text>N(6)-methyl-ATP + H2O = N(6)-methyl-AMP + diphosphate + H(+)</text>
        <dbReference type="Rhea" id="RHEA:67608"/>
        <dbReference type="ChEBI" id="CHEBI:15377"/>
        <dbReference type="ChEBI" id="CHEBI:15378"/>
        <dbReference type="ChEBI" id="CHEBI:33019"/>
        <dbReference type="ChEBI" id="CHEBI:144842"/>
        <dbReference type="ChEBI" id="CHEBI:172873"/>
    </reaction>
    <physiologicalReaction direction="left-to-right" evidence="18">
        <dbReference type="Rhea" id="RHEA:67609"/>
    </physiologicalReaction>
</comment>
<keyword evidence="5 23" id="KW-0378">Hydrolase</keyword>
<evidence type="ECO:0000256" key="10">
    <source>
        <dbReference type="ARBA" id="ARBA00024596"/>
    </source>
</evidence>
<evidence type="ECO:0000256" key="18">
    <source>
        <dbReference type="ARBA" id="ARBA00048002"/>
    </source>
</evidence>
<dbReference type="EMBL" id="MQWA01000001">
    <property type="protein sequence ID" value="PQJ27459.1"/>
    <property type="molecule type" value="Genomic_DNA"/>
</dbReference>
<comment type="subunit">
    <text evidence="3">Monomer.</text>
</comment>
<dbReference type="PRINTS" id="PR01403">
    <property type="entry name" value="8OXTPHPHTASE"/>
</dbReference>
<keyword evidence="6" id="KW-0460">Magnesium</keyword>
<evidence type="ECO:0000256" key="2">
    <source>
        <dbReference type="ARBA" id="ARBA00005582"/>
    </source>
</evidence>
<dbReference type="InterPro" id="IPR003563">
    <property type="entry name" value="8ODP"/>
</dbReference>
<dbReference type="InterPro" id="IPR000086">
    <property type="entry name" value="NUDIX_hydrolase_dom"/>
</dbReference>
<dbReference type="GO" id="GO:0008828">
    <property type="term" value="F:dATP diphosphatase activity"/>
    <property type="evidence" value="ECO:0007669"/>
    <property type="project" value="UniProtKB-EC"/>
</dbReference>
<evidence type="ECO:0000256" key="1">
    <source>
        <dbReference type="ARBA" id="ARBA00001946"/>
    </source>
</evidence>